<dbReference type="InterPro" id="IPR004839">
    <property type="entry name" value="Aminotransferase_I/II_large"/>
</dbReference>
<dbReference type="PANTHER" id="PTHR13693:SF2">
    <property type="entry name" value="SERINE PALMITOYLTRANSFERASE 1"/>
    <property type="match status" value="1"/>
</dbReference>
<organism evidence="12 13">
    <name type="scientific">Tribonema minus</name>
    <dbReference type="NCBI Taxonomy" id="303371"/>
    <lineage>
        <taxon>Eukaryota</taxon>
        <taxon>Sar</taxon>
        <taxon>Stramenopiles</taxon>
        <taxon>Ochrophyta</taxon>
        <taxon>PX clade</taxon>
        <taxon>Xanthophyceae</taxon>
        <taxon>Tribonematales</taxon>
        <taxon>Tribonemataceae</taxon>
        <taxon>Tribonema</taxon>
    </lineage>
</organism>
<evidence type="ECO:0000256" key="1">
    <source>
        <dbReference type="ARBA" id="ARBA00001933"/>
    </source>
</evidence>
<proteinExistence type="inferred from homology"/>
<dbReference type="PANTHER" id="PTHR13693">
    <property type="entry name" value="CLASS II AMINOTRANSFERASE/8-AMINO-7-OXONONANOATE SYNTHASE"/>
    <property type="match status" value="1"/>
</dbReference>
<comment type="cofactor">
    <cofactor evidence="1">
        <name>pyridoxal 5'-phosphate</name>
        <dbReference type="ChEBI" id="CHEBI:597326"/>
    </cofactor>
</comment>
<evidence type="ECO:0000259" key="11">
    <source>
        <dbReference type="Pfam" id="PF00155"/>
    </source>
</evidence>
<keyword evidence="13" id="KW-1185">Reference proteome</keyword>
<dbReference type="AlphaFoldDB" id="A0A835Z5A0"/>
<accession>A0A835Z5A0</accession>
<dbReference type="GO" id="GO:0004758">
    <property type="term" value="F:serine C-palmitoyltransferase activity"/>
    <property type="evidence" value="ECO:0007669"/>
    <property type="project" value="TreeGrafter"/>
</dbReference>
<keyword evidence="8" id="KW-0746">Sphingolipid metabolism</keyword>
<dbReference type="GO" id="GO:0016020">
    <property type="term" value="C:membrane"/>
    <property type="evidence" value="ECO:0007669"/>
    <property type="project" value="GOC"/>
</dbReference>
<evidence type="ECO:0000256" key="8">
    <source>
        <dbReference type="ARBA" id="ARBA00022919"/>
    </source>
</evidence>
<dbReference type="OrthoDB" id="3168162at2759"/>
<dbReference type="EC" id="2.3.1.50" evidence="5"/>
<keyword evidence="6 12" id="KW-0808">Transferase</keyword>
<gene>
    <name evidence="12" type="ORF">JKP88DRAFT_263054</name>
</gene>
<dbReference type="InterPro" id="IPR050087">
    <property type="entry name" value="AON_synthase_class-II"/>
</dbReference>
<dbReference type="EMBL" id="JAFCMP010000212">
    <property type="protein sequence ID" value="KAG5183439.1"/>
    <property type="molecule type" value="Genomic_DNA"/>
</dbReference>
<dbReference type="InterPro" id="IPR015424">
    <property type="entry name" value="PyrdxlP-dep_Trfase"/>
</dbReference>
<dbReference type="InterPro" id="IPR015422">
    <property type="entry name" value="PyrdxlP-dep_Trfase_small"/>
</dbReference>
<dbReference type="InterPro" id="IPR015421">
    <property type="entry name" value="PyrdxlP-dep_Trfase_major"/>
</dbReference>
<dbReference type="Pfam" id="PF00155">
    <property type="entry name" value="Aminotran_1_2"/>
    <property type="match status" value="1"/>
</dbReference>
<keyword evidence="10" id="KW-0012">Acyltransferase</keyword>
<evidence type="ECO:0000313" key="12">
    <source>
        <dbReference type="EMBL" id="KAG5183439.1"/>
    </source>
</evidence>
<evidence type="ECO:0000256" key="4">
    <source>
        <dbReference type="ARBA" id="ARBA00008392"/>
    </source>
</evidence>
<reference evidence="12" key="1">
    <citation type="submission" date="2021-02" db="EMBL/GenBank/DDBJ databases">
        <title>First Annotated Genome of the Yellow-green Alga Tribonema minus.</title>
        <authorList>
            <person name="Mahan K.M."/>
        </authorList>
    </citation>
    <scope>NUCLEOTIDE SEQUENCE</scope>
    <source>
        <strain evidence="12">UTEX B ZZ1240</strain>
    </source>
</reference>
<keyword evidence="9" id="KW-0443">Lipid metabolism</keyword>
<evidence type="ECO:0000256" key="5">
    <source>
        <dbReference type="ARBA" id="ARBA00013220"/>
    </source>
</evidence>
<dbReference type="Gene3D" id="3.40.640.10">
    <property type="entry name" value="Type I PLP-dependent aspartate aminotransferase-like (Major domain)"/>
    <property type="match status" value="1"/>
</dbReference>
<evidence type="ECO:0000256" key="2">
    <source>
        <dbReference type="ARBA" id="ARBA00004760"/>
    </source>
</evidence>
<evidence type="ECO:0000256" key="9">
    <source>
        <dbReference type="ARBA" id="ARBA00023098"/>
    </source>
</evidence>
<dbReference type="GO" id="GO:0046513">
    <property type="term" value="P:ceramide biosynthetic process"/>
    <property type="evidence" value="ECO:0007669"/>
    <property type="project" value="TreeGrafter"/>
</dbReference>
<keyword evidence="7" id="KW-0663">Pyridoxal phosphate</keyword>
<dbReference type="Proteomes" id="UP000664859">
    <property type="component" value="Unassembled WGS sequence"/>
</dbReference>
<dbReference type="GO" id="GO:0030170">
    <property type="term" value="F:pyridoxal phosphate binding"/>
    <property type="evidence" value="ECO:0007669"/>
    <property type="project" value="InterPro"/>
</dbReference>
<protein>
    <recommendedName>
        <fullName evidence="5">serine C-palmitoyltransferase</fullName>
        <ecNumber evidence="5">2.3.1.50</ecNumber>
    </recommendedName>
</protein>
<comment type="pathway">
    <text evidence="3">Sphingolipid metabolism.</text>
</comment>
<dbReference type="GO" id="GO:0005783">
    <property type="term" value="C:endoplasmic reticulum"/>
    <property type="evidence" value="ECO:0007669"/>
    <property type="project" value="TreeGrafter"/>
</dbReference>
<name>A0A835Z5A0_9STRA</name>
<evidence type="ECO:0000313" key="13">
    <source>
        <dbReference type="Proteomes" id="UP000664859"/>
    </source>
</evidence>
<comment type="pathway">
    <text evidence="2">Lipid metabolism; sphingolipid metabolism.</text>
</comment>
<comment type="similarity">
    <text evidence="4">Belongs to the class-II pyridoxal-phosphate-dependent aminotransferase family.</text>
</comment>
<feature type="domain" description="Aminotransferase class I/classII large" evidence="11">
    <location>
        <begin position="139"/>
        <end position="511"/>
    </location>
</feature>
<evidence type="ECO:0000256" key="3">
    <source>
        <dbReference type="ARBA" id="ARBA00004991"/>
    </source>
</evidence>
<dbReference type="SUPFAM" id="SSF53383">
    <property type="entry name" value="PLP-dependent transferases"/>
    <property type="match status" value="1"/>
</dbReference>
<evidence type="ECO:0000256" key="10">
    <source>
        <dbReference type="ARBA" id="ARBA00023315"/>
    </source>
</evidence>
<comment type="caution">
    <text evidence="12">The sequence shown here is derived from an EMBL/GenBank/DDBJ whole genome shotgun (WGS) entry which is preliminary data.</text>
</comment>
<dbReference type="GO" id="GO:0046512">
    <property type="term" value="P:sphingosine biosynthetic process"/>
    <property type="evidence" value="ECO:0007669"/>
    <property type="project" value="TreeGrafter"/>
</dbReference>
<dbReference type="Gene3D" id="3.90.1150.10">
    <property type="entry name" value="Aspartate Aminotransferase, domain 1"/>
    <property type="match status" value="1"/>
</dbReference>
<evidence type="ECO:0000256" key="7">
    <source>
        <dbReference type="ARBA" id="ARBA00022898"/>
    </source>
</evidence>
<sequence length="524" mass="57005">MISAIATAASDTMPTTLSWETVTYYVQHAPQLYARWWLNLVQEDPGHVIVESVLVLFVLYVLFFKKTLNTRAPALGITHLTPREVDELIKDWQPEPLVPAVPPTSTLPTPVVERVEGGELVMAGTGQRLVNMVAFDFLGFGQGREVRAAAVAAMEKYGCGSCGPRGFYGTIDAHLKLEDQAAAFMRTEAAISYSDSAATVSSCIAAFAKRGDLILADMGVHEAVQTGLDLSRSTVRFFKHNDMDDLLRVLQEPFFGHNATDELLRMLREVEQEDVSTGRRVLDQRRFIVVEGLYRNFGDLAPMPKLLELKEKYHYRLVVDEGLSFGVLGASGRGVTEHYGLPVTCVDIMTVSLAHALASIGGVCVGRDDVVDHQRLSGAGYCFSAAAPPFTAAAAGESIRLLESEGPQLLQQLRTNAKRLSSGLARVNGLQVISSEESPIVHVALAGAGASNQQEHLQQRHTLEKIAEACRNEGYAVAVSRYLQKERHHPPATIRLAVNALQTREQLNGCVAAVAKAAAQVLHA</sequence>
<evidence type="ECO:0000256" key="6">
    <source>
        <dbReference type="ARBA" id="ARBA00022679"/>
    </source>
</evidence>